<protein>
    <submittedName>
        <fullName evidence="3">Spt5-NGN domain-containing protein</fullName>
    </submittedName>
</protein>
<evidence type="ECO:0000313" key="1">
    <source>
        <dbReference type="EMBL" id="VDL97124.1"/>
    </source>
</evidence>
<dbReference type="EMBL" id="UYSU01036063">
    <property type="protein sequence ID" value="VDL97124.1"/>
    <property type="molecule type" value="Genomic_DNA"/>
</dbReference>
<sequence>MPTFEKMPISSVDYADPRTLIMEHSREDETEEDGGQCAALLHSVGHCECFVYSPVFSDARHHPVVKVEYHVREPLRIAELRQYFPQSVVIHRVKGFHQMHEVRIEVGSHPLAFISYLAIGENLVGISATRSAYTGSCSIYRMQTICYYMPMKINGPSFIDAADW</sequence>
<reference evidence="1 2" key="2">
    <citation type="submission" date="2018-11" db="EMBL/GenBank/DDBJ databases">
        <authorList>
            <consortium name="Pathogen Informatics"/>
        </authorList>
    </citation>
    <scope>NUCLEOTIDE SEQUENCE [LARGE SCALE GENOMIC DNA]</scope>
    <source>
        <strain evidence="1 2">NST_G2</strain>
    </source>
</reference>
<dbReference type="WBParaSite" id="SSLN_0001115801-mRNA-1">
    <property type="protein sequence ID" value="SSLN_0001115801-mRNA-1"/>
    <property type="gene ID" value="SSLN_0001115801"/>
</dbReference>
<dbReference type="Proteomes" id="UP000275846">
    <property type="component" value="Unassembled WGS sequence"/>
</dbReference>
<dbReference type="AlphaFoldDB" id="A0A183T2P1"/>
<gene>
    <name evidence="1" type="ORF">SSLN_LOCUS10739</name>
</gene>
<name>A0A183T2P1_SCHSO</name>
<accession>A0A183T2P1</accession>
<organism evidence="3">
    <name type="scientific">Schistocephalus solidus</name>
    <name type="common">Tapeworm</name>
    <dbReference type="NCBI Taxonomy" id="70667"/>
    <lineage>
        <taxon>Eukaryota</taxon>
        <taxon>Metazoa</taxon>
        <taxon>Spiralia</taxon>
        <taxon>Lophotrochozoa</taxon>
        <taxon>Platyhelminthes</taxon>
        <taxon>Cestoda</taxon>
        <taxon>Eucestoda</taxon>
        <taxon>Diphyllobothriidea</taxon>
        <taxon>Diphyllobothriidae</taxon>
        <taxon>Schistocephalus</taxon>
    </lineage>
</organism>
<evidence type="ECO:0000313" key="2">
    <source>
        <dbReference type="Proteomes" id="UP000275846"/>
    </source>
</evidence>
<proteinExistence type="predicted"/>
<evidence type="ECO:0000313" key="3">
    <source>
        <dbReference type="WBParaSite" id="SSLN_0001115801-mRNA-1"/>
    </source>
</evidence>
<keyword evidence="2" id="KW-1185">Reference proteome</keyword>
<reference evidence="3" key="1">
    <citation type="submission" date="2016-06" db="UniProtKB">
        <authorList>
            <consortium name="WormBaseParasite"/>
        </authorList>
    </citation>
    <scope>IDENTIFICATION</scope>
</reference>